<keyword evidence="2" id="KW-1133">Transmembrane helix</keyword>
<feature type="repeat" description="TPR" evidence="1">
    <location>
        <begin position="147"/>
        <end position="180"/>
    </location>
</feature>
<dbReference type="SMART" id="SM00028">
    <property type="entry name" value="TPR"/>
    <property type="match status" value="5"/>
</dbReference>
<dbReference type="PANTHER" id="PTHR12558:SF13">
    <property type="entry name" value="CELL DIVISION CYCLE PROTEIN 27 HOMOLOG"/>
    <property type="match status" value="1"/>
</dbReference>
<dbReference type="SUPFAM" id="SSF48452">
    <property type="entry name" value="TPR-like"/>
    <property type="match status" value="1"/>
</dbReference>
<proteinExistence type="predicted"/>
<dbReference type="InterPro" id="IPR011990">
    <property type="entry name" value="TPR-like_helical_dom_sf"/>
</dbReference>
<dbReference type="PANTHER" id="PTHR12558">
    <property type="entry name" value="CELL DIVISION CYCLE 16,23,27"/>
    <property type="match status" value="1"/>
</dbReference>
<dbReference type="EMBL" id="JBHTNU010000006">
    <property type="protein sequence ID" value="MFD1426937.1"/>
    <property type="molecule type" value="Genomic_DNA"/>
</dbReference>
<organism evidence="3 4">
    <name type="scientific">Kroppenstedtia sanguinis</name>
    <dbReference type="NCBI Taxonomy" id="1380684"/>
    <lineage>
        <taxon>Bacteria</taxon>
        <taxon>Bacillati</taxon>
        <taxon>Bacillota</taxon>
        <taxon>Bacilli</taxon>
        <taxon>Bacillales</taxon>
        <taxon>Thermoactinomycetaceae</taxon>
        <taxon>Kroppenstedtia</taxon>
    </lineage>
</organism>
<feature type="repeat" description="TPR" evidence="1">
    <location>
        <begin position="181"/>
        <end position="214"/>
    </location>
</feature>
<evidence type="ECO:0000313" key="4">
    <source>
        <dbReference type="Proteomes" id="UP001597282"/>
    </source>
</evidence>
<protein>
    <submittedName>
        <fullName evidence="3">Tetratricopeptide repeat protein</fullName>
    </submittedName>
</protein>
<keyword evidence="4" id="KW-1185">Reference proteome</keyword>
<keyword evidence="2" id="KW-0812">Transmembrane</keyword>
<keyword evidence="1" id="KW-0802">TPR repeat</keyword>
<comment type="caution">
    <text evidence="3">The sequence shown here is derived from an EMBL/GenBank/DDBJ whole genome shotgun (WGS) entry which is preliminary data.</text>
</comment>
<evidence type="ECO:0000256" key="2">
    <source>
        <dbReference type="SAM" id="Phobius"/>
    </source>
</evidence>
<accession>A0ABW4C863</accession>
<name>A0ABW4C863_9BACL</name>
<dbReference type="InterPro" id="IPR019734">
    <property type="entry name" value="TPR_rpt"/>
</dbReference>
<dbReference type="Gene3D" id="1.25.40.10">
    <property type="entry name" value="Tetratricopeptide repeat domain"/>
    <property type="match status" value="1"/>
</dbReference>
<sequence>MSVAGIDISRELDRAEQAIRIGRPNLALEITAKVLTAEPEHAGAHYLMSLSWAECSEKKTHRALESIVKAVRLQPDEPLYLAFHGVLLGSVKKNVEANQAFQQALQIDPDHDLIHYWYADFLLQNRQDLDRALSHIQRALELDPGVADYHTLHGRILGEQKKPQAARKAFQTSLSLDPESLNIHYNYGVFLLNQNRPKPAFEHLREAMRINPEDPHIREIFPLALKAKHPLYRPLWFWFMFLSRMGRWRLLLIIGLFIFLRPLFFLHLLFIILFWIVDPLFNYLIRRGWIK</sequence>
<evidence type="ECO:0000256" key="1">
    <source>
        <dbReference type="PROSITE-ProRule" id="PRU00339"/>
    </source>
</evidence>
<dbReference type="PROSITE" id="PS50005">
    <property type="entry name" value="TPR"/>
    <property type="match status" value="2"/>
</dbReference>
<keyword evidence="2" id="KW-0472">Membrane</keyword>
<feature type="transmembrane region" description="Helical" evidence="2">
    <location>
        <begin position="264"/>
        <end position="285"/>
    </location>
</feature>
<dbReference type="RefSeq" id="WP_380164484.1">
    <property type="nucleotide sequence ID" value="NZ_JBHTNU010000006.1"/>
</dbReference>
<evidence type="ECO:0000313" key="3">
    <source>
        <dbReference type="EMBL" id="MFD1426937.1"/>
    </source>
</evidence>
<reference evidence="4" key="1">
    <citation type="journal article" date="2019" name="Int. J. Syst. Evol. Microbiol.">
        <title>The Global Catalogue of Microorganisms (GCM) 10K type strain sequencing project: providing services to taxonomists for standard genome sequencing and annotation.</title>
        <authorList>
            <consortium name="The Broad Institute Genomics Platform"/>
            <consortium name="The Broad Institute Genome Sequencing Center for Infectious Disease"/>
            <person name="Wu L."/>
            <person name="Ma J."/>
        </authorList>
    </citation>
    <scope>NUCLEOTIDE SEQUENCE [LARGE SCALE GENOMIC DNA]</scope>
    <source>
        <strain evidence="4">S1</strain>
    </source>
</reference>
<dbReference type="Proteomes" id="UP001597282">
    <property type="component" value="Unassembled WGS sequence"/>
</dbReference>
<dbReference type="Pfam" id="PF14559">
    <property type="entry name" value="TPR_19"/>
    <property type="match status" value="2"/>
</dbReference>
<gene>
    <name evidence="3" type="ORF">ACFQ4Y_08295</name>
</gene>